<organism evidence="21 22">
    <name type="scientific">Camellia sinensis var. sinensis</name>
    <name type="common">China tea</name>
    <dbReference type="NCBI Taxonomy" id="542762"/>
    <lineage>
        <taxon>Eukaryota</taxon>
        <taxon>Viridiplantae</taxon>
        <taxon>Streptophyta</taxon>
        <taxon>Embryophyta</taxon>
        <taxon>Tracheophyta</taxon>
        <taxon>Spermatophyta</taxon>
        <taxon>Magnoliopsida</taxon>
        <taxon>eudicotyledons</taxon>
        <taxon>Gunneridae</taxon>
        <taxon>Pentapetalae</taxon>
        <taxon>asterids</taxon>
        <taxon>Ericales</taxon>
        <taxon>Theaceae</taxon>
        <taxon>Camellia</taxon>
    </lineage>
</organism>
<evidence type="ECO:0000256" key="4">
    <source>
        <dbReference type="ARBA" id="ARBA00022527"/>
    </source>
</evidence>
<evidence type="ECO:0000256" key="7">
    <source>
        <dbReference type="ARBA" id="ARBA00022692"/>
    </source>
</evidence>
<keyword evidence="11" id="KW-0418">Kinase</keyword>
<evidence type="ECO:0000256" key="9">
    <source>
        <dbReference type="ARBA" id="ARBA00022737"/>
    </source>
</evidence>
<dbReference type="InterPro" id="IPR001806">
    <property type="entry name" value="Small_GTPase"/>
</dbReference>
<evidence type="ECO:0000256" key="6">
    <source>
        <dbReference type="ARBA" id="ARBA00022679"/>
    </source>
</evidence>
<dbReference type="GO" id="GO:0005524">
    <property type="term" value="F:ATP binding"/>
    <property type="evidence" value="ECO:0007669"/>
    <property type="project" value="UniProtKB-UniRule"/>
</dbReference>
<dbReference type="SUPFAM" id="SSF52058">
    <property type="entry name" value="L domain-like"/>
    <property type="match status" value="1"/>
</dbReference>
<dbReference type="InterPro" id="IPR000719">
    <property type="entry name" value="Prot_kinase_dom"/>
</dbReference>
<evidence type="ECO:0000256" key="14">
    <source>
        <dbReference type="ARBA" id="ARBA00023136"/>
    </source>
</evidence>
<dbReference type="STRING" id="542762.A0A4S4D7U7"/>
<dbReference type="FunFam" id="1.10.510.10:FF:000016">
    <property type="entry name" value="Somatic embryogenesis receptor-like kinase 1"/>
    <property type="match status" value="1"/>
</dbReference>
<keyword evidence="16" id="KW-0325">Glycoprotein</keyword>
<evidence type="ECO:0000256" key="11">
    <source>
        <dbReference type="ARBA" id="ARBA00022777"/>
    </source>
</evidence>
<dbReference type="InterPro" id="IPR032675">
    <property type="entry name" value="LRR_dom_sf"/>
</dbReference>
<comment type="subcellular location">
    <subcellularLocation>
        <location evidence="1">Membrane</location>
        <topology evidence="1">Single-pass type I membrane protein</topology>
    </subcellularLocation>
</comment>
<keyword evidence="6" id="KW-0808">Transferase</keyword>
<protein>
    <recommendedName>
        <fullName evidence="3">non-specific serine/threonine protein kinase</fullName>
        <ecNumber evidence="3">2.7.11.1</ecNumber>
    </recommendedName>
</protein>
<evidence type="ECO:0000313" key="22">
    <source>
        <dbReference type="Proteomes" id="UP000306102"/>
    </source>
</evidence>
<dbReference type="GO" id="GO:0003924">
    <property type="term" value="F:GTPase activity"/>
    <property type="evidence" value="ECO:0007669"/>
    <property type="project" value="InterPro"/>
</dbReference>
<dbReference type="PROSITE" id="PS51419">
    <property type="entry name" value="RAB"/>
    <property type="match status" value="1"/>
</dbReference>
<dbReference type="PROSITE" id="PS00107">
    <property type="entry name" value="PROTEIN_KINASE_ATP"/>
    <property type="match status" value="1"/>
</dbReference>
<dbReference type="SMART" id="SM00175">
    <property type="entry name" value="RAB"/>
    <property type="match status" value="1"/>
</dbReference>
<dbReference type="InterPro" id="IPR011009">
    <property type="entry name" value="Kinase-like_dom_sf"/>
</dbReference>
<dbReference type="Pfam" id="PF00069">
    <property type="entry name" value="Pkinase"/>
    <property type="match status" value="1"/>
</dbReference>
<dbReference type="AlphaFoldDB" id="A0A4S4D7U7"/>
<dbReference type="Gene3D" id="3.30.200.20">
    <property type="entry name" value="Phosphorylase Kinase, domain 1"/>
    <property type="match status" value="1"/>
</dbReference>
<dbReference type="Gene3D" id="1.10.10.60">
    <property type="entry name" value="Homeodomain-like"/>
    <property type="match status" value="1"/>
</dbReference>
<proteinExistence type="inferred from homology"/>
<evidence type="ECO:0000256" key="13">
    <source>
        <dbReference type="ARBA" id="ARBA00022989"/>
    </source>
</evidence>
<dbReference type="GO" id="GO:0004674">
    <property type="term" value="F:protein serine/threonine kinase activity"/>
    <property type="evidence" value="ECO:0007669"/>
    <property type="project" value="UniProtKB-KW"/>
</dbReference>
<dbReference type="PANTHER" id="PTHR48006">
    <property type="entry name" value="LEUCINE-RICH REPEAT-CONTAINING PROTEIN DDB_G0281931-RELATED"/>
    <property type="match status" value="1"/>
</dbReference>
<evidence type="ECO:0000256" key="12">
    <source>
        <dbReference type="ARBA" id="ARBA00022840"/>
    </source>
</evidence>
<evidence type="ECO:0000256" key="1">
    <source>
        <dbReference type="ARBA" id="ARBA00004479"/>
    </source>
</evidence>
<evidence type="ECO:0000256" key="15">
    <source>
        <dbReference type="ARBA" id="ARBA00023170"/>
    </source>
</evidence>
<dbReference type="SUPFAM" id="SSF56112">
    <property type="entry name" value="Protein kinase-like (PK-like)"/>
    <property type="match status" value="1"/>
</dbReference>
<evidence type="ECO:0000256" key="18">
    <source>
        <dbReference type="ARBA" id="ARBA00048679"/>
    </source>
</evidence>
<gene>
    <name evidence="21" type="ORF">TEA_001161</name>
</gene>
<evidence type="ECO:0000313" key="21">
    <source>
        <dbReference type="EMBL" id="THF98518.1"/>
    </source>
</evidence>
<dbReference type="SMART" id="SM00220">
    <property type="entry name" value="S_TKc"/>
    <property type="match status" value="1"/>
</dbReference>
<reference evidence="21 22" key="1">
    <citation type="journal article" date="2018" name="Proc. Natl. Acad. Sci. U.S.A.">
        <title>Draft genome sequence of Camellia sinensis var. sinensis provides insights into the evolution of the tea genome and tea quality.</title>
        <authorList>
            <person name="Wei C."/>
            <person name="Yang H."/>
            <person name="Wang S."/>
            <person name="Zhao J."/>
            <person name="Liu C."/>
            <person name="Gao L."/>
            <person name="Xia E."/>
            <person name="Lu Y."/>
            <person name="Tai Y."/>
            <person name="She G."/>
            <person name="Sun J."/>
            <person name="Cao H."/>
            <person name="Tong W."/>
            <person name="Gao Q."/>
            <person name="Li Y."/>
            <person name="Deng W."/>
            <person name="Jiang X."/>
            <person name="Wang W."/>
            <person name="Chen Q."/>
            <person name="Zhang S."/>
            <person name="Li H."/>
            <person name="Wu J."/>
            <person name="Wang P."/>
            <person name="Li P."/>
            <person name="Shi C."/>
            <person name="Zheng F."/>
            <person name="Jian J."/>
            <person name="Huang B."/>
            <person name="Shan D."/>
            <person name="Shi M."/>
            <person name="Fang C."/>
            <person name="Yue Y."/>
            <person name="Li F."/>
            <person name="Li D."/>
            <person name="Wei S."/>
            <person name="Han B."/>
            <person name="Jiang C."/>
            <person name="Yin Y."/>
            <person name="Xia T."/>
            <person name="Zhang Z."/>
            <person name="Bennetzen J.L."/>
            <person name="Zhao S."/>
            <person name="Wan X."/>
        </authorList>
    </citation>
    <scope>NUCLEOTIDE SEQUENCE [LARGE SCALE GENOMIC DNA]</scope>
    <source>
        <strain evidence="22">cv. Shuchazao</strain>
        <tissue evidence="21">Leaf</tissue>
    </source>
</reference>
<evidence type="ECO:0000256" key="2">
    <source>
        <dbReference type="ARBA" id="ARBA00008684"/>
    </source>
</evidence>
<name>A0A4S4D7U7_CAMSN</name>
<dbReference type="InterPro" id="IPR001005">
    <property type="entry name" value="SANT/Myb"/>
</dbReference>
<evidence type="ECO:0000256" key="10">
    <source>
        <dbReference type="ARBA" id="ARBA00022741"/>
    </source>
</evidence>
<dbReference type="Proteomes" id="UP000306102">
    <property type="component" value="Unassembled WGS sequence"/>
</dbReference>
<comment type="catalytic activity">
    <reaction evidence="17">
        <text>L-threonyl-[protein] + ATP = O-phospho-L-threonyl-[protein] + ADP + H(+)</text>
        <dbReference type="Rhea" id="RHEA:46608"/>
        <dbReference type="Rhea" id="RHEA-COMP:11060"/>
        <dbReference type="Rhea" id="RHEA-COMP:11605"/>
        <dbReference type="ChEBI" id="CHEBI:15378"/>
        <dbReference type="ChEBI" id="CHEBI:30013"/>
        <dbReference type="ChEBI" id="CHEBI:30616"/>
        <dbReference type="ChEBI" id="CHEBI:61977"/>
        <dbReference type="ChEBI" id="CHEBI:456216"/>
        <dbReference type="EC" id="2.7.11.1"/>
    </reaction>
</comment>
<dbReference type="PROSITE" id="PS00108">
    <property type="entry name" value="PROTEIN_KINASE_ST"/>
    <property type="match status" value="1"/>
</dbReference>
<dbReference type="Pfam" id="PF00071">
    <property type="entry name" value="Ras"/>
    <property type="match status" value="1"/>
</dbReference>
<dbReference type="CDD" id="cd00167">
    <property type="entry name" value="SANT"/>
    <property type="match status" value="1"/>
</dbReference>
<sequence>MHLFYFLFYSLTHPSPSHHPSILVAPANPRVAGRHSLQQKFNQQYKATIGADFVTKELQFDDRLVTLQDTAGQERLRSLGVAFYRGADCCVLVYNVNVMKSFDTLNNWHEEFLKQVASDRLCSVESQYDYILQFLQTRDRSFTLESSQVECFQVSLCNKVCAQEIEDDKAIDHHELIDEENLQLNSATAGRMYTICCMLFYLMPFFGAILCGRTFLSHSRRAWTALEDRILAAYIKAHGEGKWRNLPKRAVTNTFEEFLGGSTVAQIFKKRLNNNSLSGSIPFSLANMTQLAFLDLSYNNLNGPVPRFLAKTFNLMGNPMICATGTEKDCNGTTAMLLSYPLNNAQKQLHEQVCLGNLKRFQFRELQSATKNFSSKSIIGKGGFGNVYKGYLQDGTVVAVKRLKDGNAVGGEIQFQTEAEMISLAVHPKPTLDWGTRKRIALGAARGLLYLHEQCNPKIIHRDVKAANILLADYYEAVVGDFGLAKLLDHQDSHVTTAVRGTVGHIAPEYLSTGQSSEKTDVFGFGILLLELITGQRALEFGKTTNQKGVMLDWVKKIHQEKKLDTLVGKDLKNNYDRIELEEMVQQPDNPATQAATQAQATVSAQKASAYISAF</sequence>
<dbReference type="GO" id="GO:0016020">
    <property type="term" value="C:membrane"/>
    <property type="evidence" value="ECO:0007669"/>
    <property type="project" value="UniProtKB-SubCell"/>
</dbReference>
<dbReference type="Gene3D" id="1.10.510.10">
    <property type="entry name" value="Transferase(Phosphotransferase) domain 1"/>
    <property type="match status" value="1"/>
</dbReference>
<evidence type="ECO:0000259" key="20">
    <source>
        <dbReference type="PROSITE" id="PS50011"/>
    </source>
</evidence>
<comment type="similarity">
    <text evidence="2">Belongs to the protein kinase superfamily. Ser/Thr protein kinase family.</text>
</comment>
<feature type="domain" description="Protein kinase" evidence="20">
    <location>
        <begin position="373"/>
        <end position="593"/>
    </location>
</feature>
<dbReference type="InterPro" id="IPR008271">
    <property type="entry name" value="Ser/Thr_kinase_AS"/>
</dbReference>
<dbReference type="InterPro" id="IPR017441">
    <property type="entry name" value="Protein_kinase_ATP_BS"/>
</dbReference>
<comment type="caution">
    <text evidence="21">The sequence shown here is derived from an EMBL/GenBank/DDBJ whole genome shotgun (WGS) entry which is preliminary data.</text>
</comment>
<dbReference type="EMBL" id="SDRB02012188">
    <property type="protein sequence ID" value="THF98518.1"/>
    <property type="molecule type" value="Genomic_DNA"/>
</dbReference>
<keyword evidence="7" id="KW-0812">Transmembrane</keyword>
<evidence type="ECO:0000256" key="17">
    <source>
        <dbReference type="ARBA" id="ARBA00047899"/>
    </source>
</evidence>
<keyword evidence="5" id="KW-0433">Leucine-rich repeat</keyword>
<keyword evidence="8" id="KW-0732">Signal</keyword>
<dbReference type="SUPFAM" id="SSF52540">
    <property type="entry name" value="P-loop containing nucleoside triphosphate hydrolases"/>
    <property type="match status" value="1"/>
</dbReference>
<dbReference type="EC" id="2.7.11.1" evidence="3"/>
<keyword evidence="22" id="KW-1185">Reference proteome</keyword>
<dbReference type="InterPro" id="IPR027417">
    <property type="entry name" value="P-loop_NTPase"/>
</dbReference>
<keyword evidence="14" id="KW-0472">Membrane</keyword>
<evidence type="ECO:0000256" key="5">
    <source>
        <dbReference type="ARBA" id="ARBA00022614"/>
    </source>
</evidence>
<keyword evidence="15" id="KW-0675">Receptor</keyword>
<feature type="binding site" evidence="19">
    <location>
        <position position="401"/>
    </location>
    <ligand>
        <name>ATP</name>
        <dbReference type="ChEBI" id="CHEBI:30616"/>
    </ligand>
</feature>
<dbReference type="InterPro" id="IPR009057">
    <property type="entry name" value="Homeodomain-like_sf"/>
</dbReference>
<dbReference type="InterPro" id="IPR051824">
    <property type="entry name" value="LRR_Rcpt-Like_S/T_Kinase"/>
</dbReference>
<keyword evidence="10 19" id="KW-0547">Nucleotide-binding</keyword>
<evidence type="ECO:0000256" key="19">
    <source>
        <dbReference type="PROSITE-ProRule" id="PRU10141"/>
    </source>
</evidence>
<dbReference type="PROSITE" id="PS50011">
    <property type="entry name" value="PROTEIN_KINASE_DOM"/>
    <property type="match status" value="1"/>
</dbReference>
<dbReference type="SUPFAM" id="SSF46689">
    <property type="entry name" value="Homeodomain-like"/>
    <property type="match status" value="1"/>
</dbReference>
<accession>A0A4S4D7U7</accession>
<dbReference type="Gene3D" id="3.80.10.10">
    <property type="entry name" value="Ribonuclease Inhibitor"/>
    <property type="match status" value="1"/>
</dbReference>
<keyword evidence="4" id="KW-0723">Serine/threonine-protein kinase</keyword>
<keyword evidence="9" id="KW-0677">Repeat</keyword>
<keyword evidence="12 19" id="KW-0067">ATP-binding</keyword>
<comment type="catalytic activity">
    <reaction evidence="18">
        <text>L-seryl-[protein] + ATP = O-phospho-L-seryl-[protein] + ADP + H(+)</text>
        <dbReference type="Rhea" id="RHEA:17989"/>
        <dbReference type="Rhea" id="RHEA-COMP:9863"/>
        <dbReference type="Rhea" id="RHEA-COMP:11604"/>
        <dbReference type="ChEBI" id="CHEBI:15378"/>
        <dbReference type="ChEBI" id="CHEBI:29999"/>
        <dbReference type="ChEBI" id="CHEBI:30616"/>
        <dbReference type="ChEBI" id="CHEBI:83421"/>
        <dbReference type="ChEBI" id="CHEBI:456216"/>
        <dbReference type="EC" id="2.7.11.1"/>
    </reaction>
</comment>
<dbReference type="FunFam" id="3.30.200.20:FF:000015">
    <property type="entry name" value="Somatic embryogenesis receptor kinase 1"/>
    <property type="match status" value="1"/>
</dbReference>
<evidence type="ECO:0000256" key="16">
    <source>
        <dbReference type="ARBA" id="ARBA00023180"/>
    </source>
</evidence>
<dbReference type="PANTHER" id="PTHR48006:SF90">
    <property type="entry name" value="PROTEIN KINASE DOMAIN-CONTAINING PROTEIN"/>
    <property type="match status" value="1"/>
</dbReference>
<keyword evidence="13" id="KW-1133">Transmembrane helix</keyword>
<evidence type="ECO:0000256" key="3">
    <source>
        <dbReference type="ARBA" id="ARBA00012513"/>
    </source>
</evidence>
<evidence type="ECO:0000256" key="8">
    <source>
        <dbReference type="ARBA" id="ARBA00022729"/>
    </source>
</evidence>
<dbReference type="GO" id="GO:0005525">
    <property type="term" value="F:GTP binding"/>
    <property type="evidence" value="ECO:0007669"/>
    <property type="project" value="InterPro"/>
</dbReference>
<dbReference type="Gene3D" id="3.40.50.300">
    <property type="entry name" value="P-loop containing nucleotide triphosphate hydrolases"/>
    <property type="match status" value="1"/>
</dbReference>